<dbReference type="Pfam" id="PF00397">
    <property type="entry name" value="WW"/>
    <property type="match status" value="1"/>
</dbReference>
<feature type="compositionally biased region" description="Low complexity" evidence="1">
    <location>
        <begin position="801"/>
        <end position="811"/>
    </location>
</feature>
<dbReference type="PROSITE" id="PS50096">
    <property type="entry name" value="IQ"/>
    <property type="match status" value="4"/>
</dbReference>
<feature type="compositionally biased region" description="Low complexity" evidence="1">
    <location>
        <begin position="824"/>
        <end position="835"/>
    </location>
</feature>
<dbReference type="EMBL" id="VLTM01000016">
    <property type="protein sequence ID" value="KAA0164744.1"/>
    <property type="molecule type" value="Genomic_DNA"/>
</dbReference>
<accession>A0A5A8DJB3</accession>
<dbReference type="PANTHER" id="PTHR47852:SF2">
    <property type="entry name" value="WW DOMAIN-CONTAINING PROTEIN"/>
    <property type="match status" value="1"/>
</dbReference>
<dbReference type="Gene3D" id="1.20.5.190">
    <property type="match status" value="1"/>
</dbReference>
<evidence type="ECO:0000256" key="1">
    <source>
        <dbReference type="SAM" id="MobiDB-lite"/>
    </source>
</evidence>
<evidence type="ECO:0000259" key="2">
    <source>
        <dbReference type="PROSITE" id="PS50020"/>
    </source>
</evidence>
<organism evidence="3 4">
    <name type="scientific">Cafeteria roenbergensis</name>
    <name type="common">Marine flagellate</name>
    <dbReference type="NCBI Taxonomy" id="33653"/>
    <lineage>
        <taxon>Eukaryota</taxon>
        <taxon>Sar</taxon>
        <taxon>Stramenopiles</taxon>
        <taxon>Bigyra</taxon>
        <taxon>Opalozoa</taxon>
        <taxon>Bicosoecida</taxon>
        <taxon>Cafeteriaceae</taxon>
        <taxon>Cafeteria</taxon>
    </lineage>
</organism>
<dbReference type="InterPro" id="IPR000048">
    <property type="entry name" value="IQ_motif_EF-hand-BS"/>
</dbReference>
<evidence type="ECO:0000313" key="3">
    <source>
        <dbReference type="EMBL" id="KAA0164744.1"/>
    </source>
</evidence>
<reference evidence="3 4" key="1">
    <citation type="submission" date="2019-07" db="EMBL/GenBank/DDBJ databases">
        <title>Genomes of Cafeteria roenbergensis.</title>
        <authorList>
            <person name="Fischer M.G."/>
            <person name="Hackl T."/>
            <person name="Roman M."/>
        </authorList>
    </citation>
    <scope>NUCLEOTIDE SEQUENCE [LARGE SCALE GENOMIC DNA]</scope>
    <source>
        <strain evidence="3 4">Cflag</strain>
    </source>
</reference>
<dbReference type="SUPFAM" id="SSF51045">
    <property type="entry name" value="WW domain"/>
    <property type="match status" value="1"/>
</dbReference>
<sequence length="951" mass="103715">MAHNWVAYAQQEPPRPAERTPKQEKQAAAVSRLLESTRTAAKSLEDVTTSTFSERRSAARHCDGLMERMLGLISAMRDDGQRQRLHAVRVIGSAWRAFVARRFVTRATRRMWASAVDVTTGRTYYINRRTGDTQWTQPRTFFGALVDRIGRYPRVLAEDMNPDVAATRIQGMFRGFKAKTKLRSLVRSTWRVIPEEGGERKYYFNTVSLATQWNRPLLLGPEAGDHLFALRRGDPGAREVQRRQRRAAAEAAAPGGKRGGRRLSVALPAEDGAVPTSEELLRAAGLATPEPVPTPTGRFAAGGQKARSAAAVAIQASWRGVLGRARVRALLAEVLRKIWDCNYECYYYFNTASGESFWEKPRLLGDDDVPAETAEGHVRTGRRAEDMDREQAASKLQSLVRARRATQKVKALARSVWAKVADEEYGTGFYFNKLTGDSQWERPVVLGDEDLPTERLASPMASATGRHVVERHVDPDFGVPFYFDKRTGESGWDKPALLRGSGLDVLSAEELAAEEARRGAAAEPVEVADVADVAMASARLRTRSALPAWLPRGVRPERLASRTAPAAAALRVQSAWRMSRGRVAAVQRCQEVYEKAIDPSYDAVFYYNRNTGESTRAVVVLERLIDGDSGQAFWYSTADGESTWETPRVVRRLFGGGLAFAAAVEDAQARALEGRTGVREGHSAADLTPDQAATAIQAVQRGRSARSAVRRRQLSSTLRLWSDEWGCFYYFNEATQQAAWLRPLLLREEDDELLRTEGSAGTGAPAGALASARSAVSALGGPPDPSMLSARLSARVPMSVRTARSARGARGAYKDRGSPVASEPVAPMPASSRRPSGGGGEAGLEGSAWSVASAGGLTHSSHRARDAVDDDPVVAERNEGRPGTAWEAESVGSRSHVRTPGRSAIADGEDGESRGMGDDPLRDEGQAAIDEAKAFFSSMPRRFAAGSGRRR</sequence>
<proteinExistence type="predicted"/>
<name>A0A5A8DJB3_CAFRO</name>
<dbReference type="AlphaFoldDB" id="A0A5A8DJB3"/>
<dbReference type="Gene3D" id="2.20.70.10">
    <property type="match status" value="4"/>
</dbReference>
<feature type="region of interest" description="Disordered" evidence="1">
    <location>
        <begin position="1"/>
        <end position="23"/>
    </location>
</feature>
<feature type="domain" description="WW" evidence="2">
    <location>
        <begin position="417"/>
        <end position="445"/>
    </location>
</feature>
<evidence type="ECO:0000313" key="4">
    <source>
        <dbReference type="Proteomes" id="UP000325113"/>
    </source>
</evidence>
<protein>
    <recommendedName>
        <fullName evidence="2">WW domain-containing protein</fullName>
    </recommendedName>
</protein>
<dbReference type="PANTHER" id="PTHR47852">
    <property type="entry name" value="OS06G0298400 PROTEIN"/>
    <property type="match status" value="1"/>
</dbReference>
<dbReference type="Proteomes" id="UP000325113">
    <property type="component" value="Unassembled WGS sequence"/>
</dbReference>
<dbReference type="CDD" id="cd00201">
    <property type="entry name" value="WW"/>
    <property type="match status" value="3"/>
</dbReference>
<dbReference type="SMART" id="SM00015">
    <property type="entry name" value="IQ"/>
    <property type="match status" value="6"/>
</dbReference>
<comment type="caution">
    <text evidence="3">The sequence shown here is derived from an EMBL/GenBank/DDBJ whole genome shotgun (WGS) entry which is preliminary data.</text>
</comment>
<dbReference type="PROSITE" id="PS50020">
    <property type="entry name" value="WW_DOMAIN_2"/>
    <property type="match status" value="3"/>
</dbReference>
<feature type="domain" description="WW" evidence="2">
    <location>
        <begin position="112"/>
        <end position="140"/>
    </location>
</feature>
<feature type="region of interest" description="Disordered" evidence="1">
    <location>
        <begin position="799"/>
        <end position="927"/>
    </location>
</feature>
<dbReference type="Pfam" id="PF00612">
    <property type="entry name" value="IQ"/>
    <property type="match status" value="1"/>
</dbReference>
<feature type="domain" description="WW" evidence="2">
    <location>
        <begin position="184"/>
        <end position="218"/>
    </location>
</feature>
<dbReference type="InterPro" id="IPR001202">
    <property type="entry name" value="WW_dom"/>
</dbReference>
<dbReference type="PROSITE" id="PS01159">
    <property type="entry name" value="WW_DOMAIN_1"/>
    <property type="match status" value="3"/>
</dbReference>
<dbReference type="SMART" id="SM00456">
    <property type="entry name" value="WW"/>
    <property type="match status" value="7"/>
</dbReference>
<feature type="compositionally biased region" description="Basic and acidic residues" evidence="1">
    <location>
        <begin position="911"/>
        <end position="927"/>
    </location>
</feature>
<gene>
    <name evidence="3" type="ORF">FNF31_02281</name>
</gene>
<dbReference type="InterPro" id="IPR036020">
    <property type="entry name" value="WW_dom_sf"/>
</dbReference>